<reference evidence="1" key="1">
    <citation type="submission" date="2020-09" db="EMBL/GenBank/DDBJ databases">
        <title>Genome-Enabled Discovery of Anthraquinone Biosynthesis in Senna tora.</title>
        <authorList>
            <person name="Kang S.-H."/>
            <person name="Pandey R.P."/>
            <person name="Lee C.-M."/>
            <person name="Sim J.-S."/>
            <person name="Jeong J.-T."/>
            <person name="Choi B.-S."/>
            <person name="Jung M."/>
            <person name="Ginzburg D."/>
            <person name="Zhao K."/>
            <person name="Won S.Y."/>
            <person name="Oh T.-J."/>
            <person name="Yu Y."/>
            <person name="Kim N.-H."/>
            <person name="Lee O.R."/>
            <person name="Lee T.-H."/>
            <person name="Bashyal P."/>
            <person name="Kim T.-S."/>
            <person name="Lee W.-H."/>
            <person name="Kawkins C."/>
            <person name="Kim C.-K."/>
            <person name="Kim J.S."/>
            <person name="Ahn B.O."/>
            <person name="Rhee S.Y."/>
            <person name="Sohng J.K."/>
        </authorList>
    </citation>
    <scope>NUCLEOTIDE SEQUENCE</scope>
    <source>
        <tissue evidence="1">Leaf</tissue>
    </source>
</reference>
<proteinExistence type="predicted"/>
<accession>A0A834TMS7</accession>
<dbReference type="Proteomes" id="UP000634136">
    <property type="component" value="Unassembled WGS sequence"/>
</dbReference>
<dbReference type="EMBL" id="JAAIUW010000007">
    <property type="protein sequence ID" value="KAF7824357.1"/>
    <property type="molecule type" value="Genomic_DNA"/>
</dbReference>
<protein>
    <submittedName>
        <fullName evidence="1">Uncharacterized protein</fullName>
    </submittedName>
</protein>
<keyword evidence="2" id="KW-1185">Reference proteome</keyword>
<organism evidence="1 2">
    <name type="scientific">Senna tora</name>
    <dbReference type="NCBI Taxonomy" id="362788"/>
    <lineage>
        <taxon>Eukaryota</taxon>
        <taxon>Viridiplantae</taxon>
        <taxon>Streptophyta</taxon>
        <taxon>Embryophyta</taxon>
        <taxon>Tracheophyta</taxon>
        <taxon>Spermatophyta</taxon>
        <taxon>Magnoliopsida</taxon>
        <taxon>eudicotyledons</taxon>
        <taxon>Gunneridae</taxon>
        <taxon>Pentapetalae</taxon>
        <taxon>rosids</taxon>
        <taxon>fabids</taxon>
        <taxon>Fabales</taxon>
        <taxon>Fabaceae</taxon>
        <taxon>Caesalpinioideae</taxon>
        <taxon>Cassia clade</taxon>
        <taxon>Senna</taxon>
    </lineage>
</organism>
<evidence type="ECO:0000313" key="2">
    <source>
        <dbReference type="Proteomes" id="UP000634136"/>
    </source>
</evidence>
<sequence length="28" mass="3401">MAMEENWRRNTLTPDFFCVVPESLWKSI</sequence>
<name>A0A834TMS7_9FABA</name>
<evidence type="ECO:0000313" key="1">
    <source>
        <dbReference type="EMBL" id="KAF7824357.1"/>
    </source>
</evidence>
<comment type="caution">
    <text evidence="1">The sequence shown here is derived from an EMBL/GenBank/DDBJ whole genome shotgun (WGS) entry which is preliminary data.</text>
</comment>
<gene>
    <name evidence="1" type="ORF">G2W53_022501</name>
</gene>
<dbReference type="AlphaFoldDB" id="A0A834TMS7"/>